<dbReference type="InterPro" id="IPR029045">
    <property type="entry name" value="ClpP/crotonase-like_dom_sf"/>
</dbReference>
<dbReference type="SUPFAM" id="SSF52096">
    <property type="entry name" value="ClpP/crotonase"/>
    <property type="match status" value="1"/>
</dbReference>
<evidence type="ECO:0000256" key="1">
    <source>
        <dbReference type="ARBA" id="ARBA00005254"/>
    </source>
</evidence>
<reference evidence="4 5" key="1">
    <citation type="submission" date="2019-08" db="EMBL/GenBank/DDBJ databases">
        <title>Parahaliea maris sp. nov., isolated from the surface seawater.</title>
        <authorList>
            <person name="Liu Y."/>
        </authorList>
    </citation>
    <scope>NUCLEOTIDE SEQUENCE [LARGE SCALE GENOMIC DNA]</scope>
    <source>
        <strain evidence="4 5">S2-26</strain>
    </source>
</reference>
<dbReference type="CDD" id="cd06558">
    <property type="entry name" value="crotonase-like"/>
    <property type="match status" value="1"/>
</dbReference>
<proteinExistence type="inferred from homology"/>
<comment type="similarity">
    <text evidence="1 3">Belongs to the enoyl-CoA hydratase/isomerase family.</text>
</comment>
<keyword evidence="2" id="KW-0456">Lyase</keyword>
<dbReference type="InterPro" id="IPR014748">
    <property type="entry name" value="Enoyl-CoA_hydra_C"/>
</dbReference>
<dbReference type="GO" id="GO:0016829">
    <property type="term" value="F:lyase activity"/>
    <property type="evidence" value="ECO:0007669"/>
    <property type="project" value="UniProtKB-KW"/>
</dbReference>
<dbReference type="Gene3D" id="1.10.12.10">
    <property type="entry name" value="Lyase 2-enoyl-coa Hydratase, Chain A, domain 2"/>
    <property type="match status" value="1"/>
</dbReference>
<dbReference type="AlphaFoldDB" id="A0A5C8ZSQ0"/>
<dbReference type="OrthoDB" id="9807606at2"/>
<sequence>MTVVLSETLEQGILQLTMNRPERLNALDAELTGALTECFHSLNRDRQVRAVILTGAGRGFCAGADLKSQGEGPGAVPGTDGMSRLGFVYKYQEYLADLMLAIYDCDKPVIAAVNGAAVGGGLAIAMACDVRFAASGAKFGAAFIKTGLSACDVGCSYLLPRLVGVSAASELMLTGRVFDAAEARSLGLTSRTLEPGDLQAAALDSARAMRENSEYGVWMTKKGLHAALDAPSLRHAMELENRTQVLGYFSGCMEESMQAFAEGRPPQWRPL</sequence>
<dbReference type="PANTHER" id="PTHR11941:SF130">
    <property type="entry name" value="ENOYL-COA HYDRATASE ECHA12-RELATED"/>
    <property type="match status" value="1"/>
</dbReference>
<accession>A0A5C8ZSQ0</accession>
<dbReference type="Pfam" id="PF00378">
    <property type="entry name" value="ECH_1"/>
    <property type="match status" value="1"/>
</dbReference>
<organism evidence="4 5">
    <name type="scientific">Parahaliea aestuarii</name>
    <dbReference type="NCBI Taxonomy" id="1852021"/>
    <lineage>
        <taxon>Bacteria</taxon>
        <taxon>Pseudomonadati</taxon>
        <taxon>Pseudomonadota</taxon>
        <taxon>Gammaproteobacteria</taxon>
        <taxon>Cellvibrionales</taxon>
        <taxon>Halieaceae</taxon>
        <taxon>Parahaliea</taxon>
    </lineage>
</organism>
<evidence type="ECO:0000313" key="5">
    <source>
        <dbReference type="Proteomes" id="UP000321933"/>
    </source>
</evidence>
<dbReference type="PROSITE" id="PS00166">
    <property type="entry name" value="ENOYL_COA_HYDRATASE"/>
    <property type="match status" value="1"/>
</dbReference>
<dbReference type="EMBL" id="VRYZ01000004">
    <property type="protein sequence ID" value="TXS91558.1"/>
    <property type="molecule type" value="Genomic_DNA"/>
</dbReference>
<evidence type="ECO:0000256" key="2">
    <source>
        <dbReference type="ARBA" id="ARBA00023239"/>
    </source>
</evidence>
<dbReference type="PANTHER" id="PTHR11941">
    <property type="entry name" value="ENOYL-COA HYDRATASE-RELATED"/>
    <property type="match status" value="1"/>
</dbReference>
<evidence type="ECO:0000256" key="3">
    <source>
        <dbReference type="RuleBase" id="RU003707"/>
    </source>
</evidence>
<dbReference type="Proteomes" id="UP000321933">
    <property type="component" value="Unassembled WGS sequence"/>
</dbReference>
<dbReference type="RefSeq" id="WP_148064190.1">
    <property type="nucleotide sequence ID" value="NZ_VRYZ01000004.1"/>
</dbReference>
<dbReference type="InterPro" id="IPR001753">
    <property type="entry name" value="Enoyl-CoA_hydra/iso"/>
</dbReference>
<dbReference type="InterPro" id="IPR018376">
    <property type="entry name" value="Enoyl-CoA_hyd/isom_CS"/>
</dbReference>
<evidence type="ECO:0000313" key="4">
    <source>
        <dbReference type="EMBL" id="TXS91558.1"/>
    </source>
</evidence>
<gene>
    <name evidence="4" type="ORF">FVW59_10330</name>
</gene>
<dbReference type="Gene3D" id="3.90.226.10">
    <property type="entry name" value="2-enoyl-CoA Hydratase, Chain A, domain 1"/>
    <property type="match status" value="1"/>
</dbReference>
<dbReference type="GO" id="GO:0006635">
    <property type="term" value="P:fatty acid beta-oxidation"/>
    <property type="evidence" value="ECO:0007669"/>
    <property type="project" value="TreeGrafter"/>
</dbReference>
<protein>
    <submittedName>
        <fullName evidence="4">Enoyl-CoA hydratase</fullName>
    </submittedName>
</protein>
<keyword evidence="5" id="KW-1185">Reference proteome</keyword>
<comment type="caution">
    <text evidence="4">The sequence shown here is derived from an EMBL/GenBank/DDBJ whole genome shotgun (WGS) entry which is preliminary data.</text>
</comment>
<name>A0A5C8ZSQ0_9GAMM</name>